<evidence type="ECO:0000256" key="5">
    <source>
        <dbReference type="SAM" id="MobiDB-lite"/>
    </source>
</evidence>
<dbReference type="PANTHER" id="PTHR11071">
    <property type="entry name" value="PEPTIDYL-PROLYL CIS-TRANS ISOMERASE"/>
    <property type="match status" value="1"/>
</dbReference>
<dbReference type="Gene3D" id="2.40.100.10">
    <property type="entry name" value="Cyclophilin-like"/>
    <property type="match status" value="1"/>
</dbReference>
<dbReference type="Gene3D" id="3.30.160.60">
    <property type="entry name" value="Classic Zinc Finger"/>
    <property type="match status" value="1"/>
</dbReference>
<dbReference type="InterPro" id="IPR002130">
    <property type="entry name" value="Cyclophilin-type_PPIase_dom"/>
</dbReference>
<dbReference type="Gene3D" id="3.30.40.10">
    <property type="entry name" value="Zinc/RING finger domain, C3HC4 (zinc finger)"/>
    <property type="match status" value="1"/>
</dbReference>
<dbReference type="InterPro" id="IPR000315">
    <property type="entry name" value="Znf_B-box"/>
</dbReference>
<dbReference type="GO" id="GO:0005737">
    <property type="term" value="C:cytoplasm"/>
    <property type="evidence" value="ECO:0007669"/>
    <property type="project" value="TreeGrafter"/>
</dbReference>
<evidence type="ECO:0000256" key="1">
    <source>
        <dbReference type="ARBA" id="ARBA00022723"/>
    </source>
</evidence>
<feature type="domain" description="B box-type" evidence="8">
    <location>
        <begin position="120"/>
        <end position="160"/>
    </location>
</feature>
<evidence type="ECO:0000256" key="4">
    <source>
        <dbReference type="PROSITE-ProRule" id="PRU00024"/>
    </source>
</evidence>
<sequence length="667" mass="76225">MRIPRRLVKLLSCNHCKSTYCLNNLERMPNELSCRHILCSGCVKQLRGVQSIICPECYEQTQLPIFGYLPSHDGLLFLLQQLPALNLGRMMLKQQNDQRLQLHSDMCRTPWPEWINEVSVKSGHCVIHKKPSSIWCHTCNRQLCFFCPVVEHQHHDLSESLEPAVNIRRTMENELDLIEEEIRDAEDFATADMTLLSRLCDACESTQQELKAEMQQHAPTLRVCHMRDWLLRTKHALQQHDHSGVELTPSQLIRMLKEVIEQHGKFKKLAFYSSKECWLRAIIHDSGQRLVDFAQLHRRLLSVYHIPEGLPPATGEPTPFLLLANYCIYWYWWNMHSQISNEQNHDGKQLEDKEQKYKLQREKNQKTQAVLRPTFRCSRFNFNSLTTILEEENTDSSSNSSKTGSSRQESKEKYPDIQIIDDDISYHQQFGQLMISEGLLKLQPTNSLDRFDFDLPSTSAAAAAAAAAAANAAQGDATPLLPIYPMSPVQFHYTPSSVPYPVYYLNMEMSGKWVGRILIEVCEDVAPLMAENFRLLISHKRGFGFKGCSVFQAWNNDSIVTGDFELQNGRGGYAALEERFFMPDVSGLPAQRGAVGMRRGLKRYDNNGMVGSQFRMLINATRMYTAIFGFIVEGIELLDKIGSTGDRNGNPKERISINDCGVYRHGA</sequence>
<dbReference type="GO" id="GO:0003755">
    <property type="term" value="F:peptidyl-prolyl cis-trans isomerase activity"/>
    <property type="evidence" value="ECO:0007669"/>
    <property type="project" value="InterPro"/>
</dbReference>
<dbReference type="PROSITE" id="PS50119">
    <property type="entry name" value="ZF_BBOX"/>
    <property type="match status" value="1"/>
</dbReference>
<dbReference type="InterPro" id="IPR001841">
    <property type="entry name" value="Znf_RING"/>
</dbReference>
<name>I3RSD7_DROBU</name>
<evidence type="ECO:0000259" key="8">
    <source>
        <dbReference type="PROSITE" id="PS50119"/>
    </source>
</evidence>
<dbReference type="Pfam" id="PF00160">
    <property type="entry name" value="Pro_isomerase"/>
    <property type="match status" value="1"/>
</dbReference>
<keyword evidence="1" id="KW-0479">Metal-binding</keyword>
<accession>I3RSD7</accession>
<dbReference type="SUPFAM" id="SSF57850">
    <property type="entry name" value="RING/U-box"/>
    <property type="match status" value="1"/>
</dbReference>
<dbReference type="SUPFAM" id="SSF57845">
    <property type="entry name" value="B-box zinc-binding domain"/>
    <property type="match status" value="1"/>
</dbReference>
<evidence type="ECO:0000313" key="9">
    <source>
        <dbReference type="EMBL" id="AFK29222.1"/>
    </source>
</evidence>
<keyword evidence="2 4" id="KW-0863">Zinc-finger</keyword>
<feature type="domain" description="PPIase cyclophilin-type" evidence="6">
    <location>
        <begin position="504"/>
        <end position="662"/>
    </location>
</feature>
<dbReference type="GO" id="GO:0008270">
    <property type="term" value="F:zinc ion binding"/>
    <property type="evidence" value="ECO:0007669"/>
    <property type="project" value="UniProtKB-KW"/>
</dbReference>
<evidence type="ECO:0000259" key="6">
    <source>
        <dbReference type="PROSITE" id="PS50072"/>
    </source>
</evidence>
<dbReference type="PROSITE" id="PS00518">
    <property type="entry name" value="ZF_RING_1"/>
    <property type="match status" value="1"/>
</dbReference>
<evidence type="ECO:0000259" key="7">
    <source>
        <dbReference type="PROSITE" id="PS50089"/>
    </source>
</evidence>
<protein>
    <submittedName>
        <fullName evidence="9">CG5071-like protein</fullName>
    </submittedName>
</protein>
<dbReference type="SUPFAM" id="SSF50891">
    <property type="entry name" value="Cyclophilin-like"/>
    <property type="match status" value="1"/>
</dbReference>
<dbReference type="GO" id="GO:0006457">
    <property type="term" value="P:protein folding"/>
    <property type="evidence" value="ECO:0007669"/>
    <property type="project" value="TreeGrafter"/>
</dbReference>
<organism evidence="9">
    <name type="scientific">Drosophila buzzatii</name>
    <name type="common">Fruit fly</name>
    <dbReference type="NCBI Taxonomy" id="7264"/>
    <lineage>
        <taxon>Eukaryota</taxon>
        <taxon>Metazoa</taxon>
        <taxon>Ecdysozoa</taxon>
        <taxon>Arthropoda</taxon>
        <taxon>Hexapoda</taxon>
        <taxon>Insecta</taxon>
        <taxon>Pterygota</taxon>
        <taxon>Neoptera</taxon>
        <taxon>Endopterygota</taxon>
        <taxon>Diptera</taxon>
        <taxon>Brachycera</taxon>
        <taxon>Muscomorpha</taxon>
        <taxon>Ephydroidea</taxon>
        <taxon>Drosophilidae</taxon>
        <taxon>Drosophila</taxon>
    </lineage>
</organism>
<dbReference type="GO" id="GO:0016018">
    <property type="term" value="F:cyclosporin A binding"/>
    <property type="evidence" value="ECO:0007669"/>
    <property type="project" value="TreeGrafter"/>
</dbReference>
<dbReference type="InterPro" id="IPR013083">
    <property type="entry name" value="Znf_RING/FYVE/PHD"/>
</dbReference>
<reference evidence="9" key="1">
    <citation type="journal article" date="2012" name="Mol. Biol. Evol.">
        <title>Segmental duplication, microinversion, and gene loss associated with a complex inversion breakpoint region in Drosophila.</title>
        <authorList>
            <person name="Calvete O."/>
            <person name="Gonzalez J."/>
            <person name="Betran E."/>
            <person name="Ruiz A."/>
        </authorList>
    </citation>
    <scope>NUCLEOTIDE SEQUENCE</scope>
</reference>
<dbReference type="AlphaFoldDB" id="I3RSD7"/>
<dbReference type="PROSITE" id="PS50089">
    <property type="entry name" value="ZF_RING_2"/>
    <property type="match status" value="1"/>
</dbReference>
<feature type="compositionally biased region" description="Low complexity" evidence="5">
    <location>
        <begin position="396"/>
        <end position="406"/>
    </location>
</feature>
<dbReference type="PROSITE" id="PS50072">
    <property type="entry name" value="CSA_PPIASE_2"/>
    <property type="match status" value="1"/>
</dbReference>
<feature type="domain" description="RING-type" evidence="7">
    <location>
        <begin position="13"/>
        <end position="57"/>
    </location>
</feature>
<evidence type="ECO:0000256" key="2">
    <source>
        <dbReference type="ARBA" id="ARBA00022771"/>
    </source>
</evidence>
<proteinExistence type="predicted"/>
<dbReference type="InterPro" id="IPR029000">
    <property type="entry name" value="Cyclophilin-like_dom_sf"/>
</dbReference>
<dbReference type="EMBL" id="JQ611723">
    <property type="protein sequence ID" value="AFK29222.1"/>
    <property type="molecule type" value="Genomic_DNA"/>
</dbReference>
<feature type="region of interest" description="Disordered" evidence="5">
    <location>
        <begin position="391"/>
        <end position="414"/>
    </location>
</feature>
<dbReference type="InterPro" id="IPR017907">
    <property type="entry name" value="Znf_RING_CS"/>
</dbReference>
<keyword evidence="3" id="KW-0862">Zinc</keyword>
<evidence type="ECO:0000256" key="3">
    <source>
        <dbReference type="ARBA" id="ARBA00022833"/>
    </source>
</evidence>
<dbReference type="PANTHER" id="PTHR11071:SF577">
    <property type="entry name" value="PEPTIDYL-PROLYL CIS-TRANS ISOMERASE"/>
    <property type="match status" value="1"/>
</dbReference>